<dbReference type="Pfam" id="PF07624">
    <property type="entry name" value="PSD2"/>
    <property type="match status" value="1"/>
</dbReference>
<evidence type="ECO:0000313" key="12">
    <source>
        <dbReference type="Proteomes" id="UP000075320"/>
    </source>
</evidence>
<evidence type="ECO:0000256" key="4">
    <source>
        <dbReference type="SAM" id="MobiDB-lite"/>
    </source>
</evidence>
<keyword evidence="3" id="KW-0408">Iron</keyword>
<evidence type="ECO:0008006" key="13">
    <source>
        <dbReference type="Google" id="ProtNLM"/>
    </source>
</evidence>
<evidence type="ECO:0000259" key="7">
    <source>
        <dbReference type="Pfam" id="PF07627"/>
    </source>
</evidence>
<dbReference type="Pfam" id="PF13442">
    <property type="entry name" value="Cytochrome_CBB3"/>
    <property type="match status" value="1"/>
</dbReference>
<dbReference type="SUPFAM" id="SSF46626">
    <property type="entry name" value="Cytochrome c"/>
    <property type="match status" value="1"/>
</dbReference>
<feature type="domain" description="DUF1592" evidence="8">
    <location>
        <begin position="293"/>
        <end position="422"/>
    </location>
</feature>
<feature type="domain" description="DUF1585" evidence="6">
    <location>
        <begin position="568"/>
        <end position="636"/>
    </location>
</feature>
<dbReference type="GO" id="GO:0046872">
    <property type="term" value="F:metal ion binding"/>
    <property type="evidence" value="ECO:0007669"/>
    <property type="project" value="UniProtKB-KW"/>
</dbReference>
<dbReference type="InterPro" id="IPR013042">
    <property type="entry name" value="DUF1592"/>
</dbReference>
<dbReference type="InterPro" id="IPR013043">
    <property type="entry name" value="DUF1595"/>
</dbReference>
<dbReference type="GO" id="GO:0009055">
    <property type="term" value="F:electron transfer activity"/>
    <property type="evidence" value="ECO:0007669"/>
    <property type="project" value="InterPro"/>
</dbReference>
<keyword evidence="12" id="KW-1185">Reference proteome</keyword>
<dbReference type="InterPro" id="IPR011478">
    <property type="entry name" value="DUF1585"/>
</dbReference>
<dbReference type="Pfam" id="PF07637">
    <property type="entry name" value="PSD5"/>
    <property type="match status" value="1"/>
</dbReference>
<evidence type="ECO:0000256" key="1">
    <source>
        <dbReference type="ARBA" id="ARBA00022617"/>
    </source>
</evidence>
<evidence type="ECO:0000259" key="9">
    <source>
        <dbReference type="Pfam" id="PF07637"/>
    </source>
</evidence>
<feature type="chain" id="PRO_5007573294" description="Cytochrome c domain-containing protein" evidence="5">
    <location>
        <begin position="24"/>
        <end position="643"/>
    </location>
</feature>
<feature type="signal peptide" evidence="5">
    <location>
        <begin position="1"/>
        <end position="23"/>
    </location>
</feature>
<protein>
    <recommendedName>
        <fullName evidence="13">Cytochrome c domain-containing protein</fullName>
    </recommendedName>
</protein>
<evidence type="ECO:0000256" key="2">
    <source>
        <dbReference type="ARBA" id="ARBA00022723"/>
    </source>
</evidence>
<name>A0A150WM69_BDEBC</name>
<dbReference type="GO" id="GO:0020037">
    <property type="term" value="F:heme binding"/>
    <property type="evidence" value="ECO:0007669"/>
    <property type="project" value="InterPro"/>
</dbReference>
<evidence type="ECO:0000256" key="3">
    <source>
        <dbReference type="ARBA" id="ARBA00023004"/>
    </source>
</evidence>
<accession>A0A150WM69</accession>
<evidence type="ECO:0000259" key="8">
    <source>
        <dbReference type="Pfam" id="PF07631"/>
    </source>
</evidence>
<evidence type="ECO:0000256" key="5">
    <source>
        <dbReference type="SAM" id="SignalP"/>
    </source>
</evidence>
<feature type="domain" description="DUF1588" evidence="7">
    <location>
        <begin position="438"/>
        <end position="537"/>
    </location>
</feature>
<comment type="caution">
    <text evidence="11">The sequence shown here is derived from an EMBL/GenBank/DDBJ whole genome shotgun (WGS) entry which is preliminary data.</text>
</comment>
<feature type="region of interest" description="Disordered" evidence="4">
    <location>
        <begin position="473"/>
        <end position="496"/>
    </location>
</feature>
<evidence type="ECO:0000259" key="6">
    <source>
        <dbReference type="Pfam" id="PF07624"/>
    </source>
</evidence>
<dbReference type="InterPro" id="IPR009056">
    <property type="entry name" value="Cyt_c-like_dom"/>
</dbReference>
<sequence length="643" mass="70551">MHKRQKSLYAIFLILLMVPFQNCGPSFEVIKQSDMNSVMSETDVLVKKGQALYEKNCMGCHSPMIQSTKTNRSATKITEAINNISQMTHLKSLSASDIQAIAVALERRSDGNPFTCLADRSPSNDALRRLSRDEYLNTLSDLFEGAVSLSELQAQVNLFPLDVGDDGMPFDRASRTVTSGIFSAQVSIAEKVGDLLATNATKRQRIYSESCFTASTVTDACVNTFVQRFGKKALRRPVTGGEQSLFLNAYRIGENHAEGSRYLTRVLLLHPSFLYHTEFNGTLAEGKSDLYNLSAYELASRLSFLITGSIPDAALTAKADDQSILKAEVLSQEATRLLASNKAKSSFRRFYRKYLVLDNLKAPTYSAAFRESISTSNLNEDAVEEMLSFTDYITLNNRPLPEMLNSRVAFVKSANLASVYGIAPSSSADGQVTLPAGRAGIMTRVGFLLSGNDTTNPIHRGFVTRSSLLCDEIGSPDPTKLPPGSLEHPPLDPNLSTRQRWTVKTSAPACIGCHSQINPLGFALEGFDGMGRARAQETVFNSSGTVIARIPVDTKVSPNIASESERGVDGGSELSAAVAESQKFNACFVKKWHQFAMRKKVDPQDGCMASQLYEVLQRPDGTPLEMIKSLINHPNFRQRRQSL</sequence>
<organism evidence="11 12">
    <name type="scientific">Bdellovibrio bacteriovorus</name>
    <dbReference type="NCBI Taxonomy" id="959"/>
    <lineage>
        <taxon>Bacteria</taxon>
        <taxon>Pseudomonadati</taxon>
        <taxon>Bdellovibrionota</taxon>
        <taxon>Bdellovibrionia</taxon>
        <taxon>Bdellovibrionales</taxon>
        <taxon>Pseudobdellovibrionaceae</taxon>
        <taxon>Bdellovibrio</taxon>
    </lineage>
</organism>
<feature type="domain" description="Cytochrome c" evidence="10">
    <location>
        <begin position="46"/>
        <end position="102"/>
    </location>
</feature>
<dbReference type="AlphaFoldDB" id="A0A150WM69"/>
<keyword evidence="2" id="KW-0479">Metal-binding</keyword>
<evidence type="ECO:0000313" key="11">
    <source>
        <dbReference type="EMBL" id="KYG65552.1"/>
    </source>
</evidence>
<dbReference type="OrthoDB" id="127185at2"/>
<dbReference type="Pfam" id="PF07631">
    <property type="entry name" value="PSD4"/>
    <property type="match status" value="1"/>
</dbReference>
<dbReference type="Pfam" id="PF07627">
    <property type="entry name" value="PSCyt3"/>
    <property type="match status" value="1"/>
</dbReference>
<dbReference type="Proteomes" id="UP000075320">
    <property type="component" value="Unassembled WGS sequence"/>
</dbReference>
<gene>
    <name evidence="11" type="ORF">AZI86_00280</name>
</gene>
<feature type="domain" description="DUF1595" evidence="9">
    <location>
        <begin position="221"/>
        <end position="278"/>
    </location>
</feature>
<keyword evidence="1" id="KW-0349">Heme</keyword>
<keyword evidence="5" id="KW-0732">Signal</keyword>
<dbReference type="EMBL" id="LUKE01000001">
    <property type="protein sequence ID" value="KYG65552.1"/>
    <property type="molecule type" value="Genomic_DNA"/>
</dbReference>
<dbReference type="InterPro" id="IPR036909">
    <property type="entry name" value="Cyt_c-like_dom_sf"/>
</dbReference>
<proteinExistence type="predicted"/>
<reference evidence="11 12" key="1">
    <citation type="submission" date="2016-03" db="EMBL/GenBank/DDBJ databases">
        <authorList>
            <person name="Ploux O."/>
        </authorList>
    </citation>
    <scope>NUCLEOTIDE SEQUENCE [LARGE SCALE GENOMIC DNA]</scope>
    <source>
        <strain evidence="11 12">R0</strain>
    </source>
</reference>
<evidence type="ECO:0000259" key="10">
    <source>
        <dbReference type="Pfam" id="PF13442"/>
    </source>
</evidence>
<dbReference type="InterPro" id="IPR013039">
    <property type="entry name" value="DUF1588"/>
</dbReference>
<dbReference type="RefSeq" id="WP_061833096.1">
    <property type="nucleotide sequence ID" value="NZ_LUKE01000001.1"/>
</dbReference>